<dbReference type="RefSeq" id="WP_011599903.1">
    <property type="nucleotide sequence ID" value="NC_008270.1"/>
</dbReference>
<evidence type="ECO:0000313" key="3">
    <source>
        <dbReference type="Proteomes" id="UP000008710"/>
    </source>
</evidence>
<keyword evidence="2" id="KW-0614">Plasmid</keyword>
<dbReference type="InterPro" id="IPR010982">
    <property type="entry name" value="Lambda_DNA-bd_dom_sf"/>
</dbReference>
<accession>Q0RWV7</accession>
<dbReference type="Pfam" id="PF01381">
    <property type="entry name" value="HTH_3"/>
    <property type="match status" value="2"/>
</dbReference>
<gene>
    <name evidence="2" type="ordered locus">RHA1_ro10036</name>
</gene>
<dbReference type="InterPro" id="IPR052345">
    <property type="entry name" value="Rad_response_metalloprotease"/>
</dbReference>
<dbReference type="InterPro" id="IPR001387">
    <property type="entry name" value="Cro/C1-type_HTH"/>
</dbReference>
<proteinExistence type="predicted"/>
<dbReference type="KEGG" id="rha:RHA1_ro10036"/>
<dbReference type="SUPFAM" id="SSF47413">
    <property type="entry name" value="lambda repressor-like DNA-binding domains"/>
    <property type="match status" value="2"/>
</dbReference>
<evidence type="ECO:0000313" key="2">
    <source>
        <dbReference type="EMBL" id="ABH00229.1"/>
    </source>
</evidence>
<dbReference type="GO" id="GO:0003677">
    <property type="term" value="F:DNA binding"/>
    <property type="evidence" value="ECO:0007669"/>
    <property type="project" value="InterPro"/>
</dbReference>
<protein>
    <submittedName>
        <fullName evidence="2">Probable repressor protein</fullName>
    </submittedName>
</protein>
<dbReference type="EMBL" id="CP000433">
    <property type="protein sequence ID" value="ABH00229.1"/>
    <property type="molecule type" value="Genomic_DNA"/>
</dbReference>
<dbReference type="PROSITE" id="PS50943">
    <property type="entry name" value="HTH_CROC1"/>
    <property type="match status" value="2"/>
</dbReference>
<dbReference type="AlphaFoldDB" id="Q0RWV7"/>
<organism evidence="2 3">
    <name type="scientific">Rhodococcus jostii (strain RHA1)</name>
    <dbReference type="NCBI Taxonomy" id="101510"/>
    <lineage>
        <taxon>Bacteria</taxon>
        <taxon>Bacillati</taxon>
        <taxon>Actinomycetota</taxon>
        <taxon>Actinomycetes</taxon>
        <taxon>Mycobacteriales</taxon>
        <taxon>Nocardiaceae</taxon>
        <taxon>Rhodococcus</taxon>
    </lineage>
</organism>
<dbReference type="CDD" id="cd00093">
    <property type="entry name" value="HTH_XRE"/>
    <property type="match status" value="2"/>
</dbReference>
<geneLocation type="plasmid" evidence="2 3">
    <name>pRHL2</name>
</geneLocation>
<dbReference type="PANTHER" id="PTHR43236">
    <property type="entry name" value="ANTITOXIN HIGA1"/>
    <property type="match status" value="1"/>
</dbReference>
<feature type="domain" description="HTH cro/C1-type" evidence="1">
    <location>
        <begin position="131"/>
        <end position="185"/>
    </location>
</feature>
<reference evidence="3" key="1">
    <citation type="journal article" date="2006" name="Proc. Natl. Acad. Sci. U.S.A.">
        <title>The complete genome of Rhodococcus sp. RHA1 provides insights into a catabolic powerhouse.</title>
        <authorList>
            <person name="McLeod M.P."/>
            <person name="Warren R.L."/>
            <person name="Hsiao W.W.L."/>
            <person name="Araki N."/>
            <person name="Myhre M."/>
            <person name="Fernandes C."/>
            <person name="Miyazawa D."/>
            <person name="Wong W."/>
            <person name="Lillquist A.L."/>
            <person name="Wang D."/>
            <person name="Dosanjh M."/>
            <person name="Hara H."/>
            <person name="Petrescu A."/>
            <person name="Morin R.D."/>
            <person name="Yang G."/>
            <person name="Stott J.M."/>
            <person name="Schein J.E."/>
            <person name="Shin H."/>
            <person name="Smailus D."/>
            <person name="Siddiqui A.S."/>
            <person name="Marra M.A."/>
            <person name="Jones S.J.M."/>
            <person name="Holt R."/>
            <person name="Brinkman F.S.L."/>
            <person name="Miyauchi K."/>
            <person name="Fukuda M."/>
            <person name="Davies J.E."/>
            <person name="Mohn W.W."/>
            <person name="Eltis L.D."/>
        </authorList>
    </citation>
    <scope>NUCLEOTIDE SEQUENCE [LARGE SCALE GENOMIC DNA]</scope>
    <source>
        <strain evidence="3">RHA1</strain>
    </source>
</reference>
<dbReference type="SMART" id="SM00530">
    <property type="entry name" value="HTH_XRE"/>
    <property type="match status" value="2"/>
</dbReference>
<dbReference type="Gene3D" id="1.10.260.40">
    <property type="entry name" value="lambda repressor-like DNA-binding domains"/>
    <property type="match status" value="2"/>
</dbReference>
<feature type="domain" description="HTH cro/C1-type" evidence="1">
    <location>
        <begin position="67"/>
        <end position="121"/>
    </location>
</feature>
<evidence type="ECO:0000259" key="1">
    <source>
        <dbReference type="PROSITE" id="PS50943"/>
    </source>
</evidence>
<dbReference type="HOGENOM" id="CLU_118112_0_0_11"/>
<name>Q0RWV7_RHOJR</name>
<dbReference type="Proteomes" id="UP000008710">
    <property type="component" value="Plasmid pRHL2"/>
</dbReference>
<sequence length="200" mass="22398">MYVGTVRTRAHRVRVQRVIVSAAPHRIYHWNLNPVCNDGIYIFNRMSSDERKIAVRAPLNGFQPQALEDARTTAGITRGDLSRAIGVDPTTIHNWETSRTHPQPDHLARAAEKLGIPLDRLVVVPEDSRTIADLRNLAGLTQKHVANRTGLSTTTIGRIERGEGSLSDRHATALAEALRLEERTIRDAFIRARNRPLPSR</sequence>
<dbReference type="PANTHER" id="PTHR43236:SF2">
    <property type="entry name" value="BLL0069 PROTEIN"/>
    <property type="match status" value="1"/>
</dbReference>